<dbReference type="PANTHER" id="PTHR36424:SF1">
    <property type="entry name" value="LOW AFFINITY K(+) TRANSPORTER 1-RELATED"/>
    <property type="match status" value="1"/>
</dbReference>
<feature type="region of interest" description="Disordered" evidence="1">
    <location>
        <begin position="621"/>
        <end position="698"/>
    </location>
</feature>
<feature type="region of interest" description="Disordered" evidence="1">
    <location>
        <begin position="731"/>
        <end position="896"/>
    </location>
</feature>
<protein>
    <submittedName>
        <fullName evidence="3">Uncharacterized protein</fullName>
    </submittedName>
</protein>
<feature type="compositionally biased region" description="Polar residues" evidence="1">
    <location>
        <begin position="344"/>
        <end position="355"/>
    </location>
</feature>
<evidence type="ECO:0000313" key="4">
    <source>
        <dbReference type="Proteomes" id="UP001313282"/>
    </source>
</evidence>
<evidence type="ECO:0000313" key="3">
    <source>
        <dbReference type="EMBL" id="KAK6337209.1"/>
    </source>
</evidence>
<feature type="transmembrane region" description="Helical" evidence="2">
    <location>
        <begin position="80"/>
        <end position="104"/>
    </location>
</feature>
<evidence type="ECO:0000256" key="2">
    <source>
        <dbReference type="SAM" id="Phobius"/>
    </source>
</evidence>
<feature type="region of interest" description="Disordered" evidence="1">
    <location>
        <begin position="530"/>
        <end position="557"/>
    </location>
</feature>
<feature type="transmembrane region" description="Helical" evidence="2">
    <location>
        <begin position="36"/>
        <end position="60"/>
    </location>
</feature>
<feature type="compositionally biased region" description="Polar residues" evidence="1">
    <location>
        <begin position="754"/>
        <end position="766"/>
    </location>
</feature>
<sequence>MGLLRRDRDEAPVGQKQKWDYINLNDFKTRSCWSPVAYFFFFVNFIFGIVVVAADCYTAVNLLAFDRWSSKIDPFVPFSISKWIFAGCIIFSFVLIGLSVLWSVKAVRGGSIARGYLNVYAQRWYCVGRDGYKRFLVFTELTKSKHGSDYVMLFTYFAFKGWAQVLLADGPRQVLNGMTLYAVMKAKIIPGTQKEGISGLFASIKALEEESLTQAIILSVMLFTCVWWILTFLSLALAVLLWIMFIWHHVPSGHTLGSYCREKIDKRLAGIVVKNHKRAIKEDREERMKADQAGLGARKPTLPVFGDTPTGPAKPPSGPTLPSISEKPIAPGLKRTNTMETFTTTVSSRPDTSMPTRPPYAASRPQFPMRSSTNDAAMSTTSSVFDDSASLLGDRKDPFARTNTPLYRPQPPVGPYSRNYGPGHGPNSSEASLTNPYESAPLQPHDFLGSQQYLPPVNRNDTVSPFYQRQPPVNRNDTISPLGSGPSPVQHRPLNFEPMQAPFQPFPPNNAIPRRFPVRPQEQGFDFGVQQPPVAHTPSPAPDFSKYTEHRHTPPIHHMPQSEIFEMDGGVTAQSNPPAAGAVELSSSPPKATPAPIKSVTDGSFSAHPMAFELDTGVPVVAQSPTKSSPPPQTRTRRLTPPQPITTPAPQGNSPPKQPLQKMTGPVYNKPTYQPAGASIASTSTPPPQPQRQLPQRRIQQDFEREEHGVGRNIHGNYDIEADVLDSYLHRSPQSQIQPQPPQPLQRPFVQYEAQGSQGSRPSTPTRGLPVRRGSGDSYYSNSGALGPAFGPPMRSMTDTPASGFGGPRGMRGNDEFGMPERSMTAPFARQPDVRNSPPRGNSRIFENRRGPSPPRGQGPQPYGRRDGNGNGNGQGGYGGNNGYEQGGYGGGYSAW</sequence>
<feature type="compositionally biased region" description="Gly residues" evidence="1">
    <location>
        <begin position="869"/>
        <end position="896"/>
    </location>
</feature>
<dbReference type="InterPro" id="IPR031606">
    <property type="entry name" value="Kch1/2"/>
</dbReference>
<dbReference type="PANTHER" id="PTHR36424">
    <property type="entry name" value="PHEROMONE-REGULATED MEMBRANE PROTEIN 6"/>
    <property type="match status" value="1"/>
</dbReference>
<organism evidence="3 4">
    <name type="scientific">Orbilia javanica</name>
    <dbReference type="NCBI Taxonomy" id="47235"/>
    <lineage>
        <taxon>Eukaryota</taxon>
        <taxon>Fungi</taxon>
        <taxon>Dikarya</taxon>
        <taxon>Ascomycota</taxon>
        <taxon>Pezizomycotina</taxon>
        <taxon>Orbiliomycetes</taxon>
        <taxon>Orbiliales</taxon>
        <taxon>Orbiliaceae</taxon>
        <taxon>Orbilia</taxon>
    </lineage>
</organism>
<comment type="caution">
    <text evidence="3">The sequence shown here is derived from an EMBL/GenBank/DDBJ whole genome shotgun (WGS) entry which is preliminary data.</text>
</comment>
<gene>
    <name evidence="3" type="ORF">TWF718_009992</name>
</gene>
<keyword evidence="2" id="KW-0812">Transmembrane</keyword>
<name>A0AAN8RG97_9PEZI</name>
<keyword evidence="2" id="KW-1133">Transmembrane helix</keyword>
<feature type="region of interest" description="Disordered" evidence="1">
    <location>
        <begin position="395"/>
        <end position="438"/>
    </location>
</feature>
<proteinExistence type="predicted"/>
<evidence type="ECO:0000256" key="1">
    <source>
        <dbReference type="SAM" id="MobiDB-lite"/>
    </source>
</evidence>
<feature type="compositionally biased region" description="Polar residues" evidence="1">
    <location>
        <begin position="426"/>
        <end position="437"/>
    </location>
</feature>
<feature type="transmembrane region" description="Helical" evidence="2">
    <location>
        <begin position="215"/>
        <end position="247"/>
    </location>
</feature>
<dbReference type="EMBL" id="JAVHNR010000007">
    <property type="protein sequence ID" value="KAK6337209.1"/>
    <property type="molecule type" value="Genomic_DNA"/>
</dbReference>
<keyword evidence="2" id="KW-0472">Membrane</keyword>
<feature type="region of interest" description="Disordered" evidence="1">
    <location>
        <begin position="344"/>
        <end position="375"/>
    </location>
</feature>
<feature type="region of interest" description="Disordered" evidence="1">
    <location>
        <begin position="284"/>
        <end position="331"/>
    </location>
</feature>
<dbReference type="GO" id="GO:0005886">
    <property type="term" value="C:plasma membrane"/>
    <property type="evidence" value="ECO:0007669"/>
    <property type="project" value="InterPro"/>
</dbReference>
<dbReference type="Proteomes" id="UP001313282">
    <property type="component" value="Unassembled WGS sequence"/>
</dbReference>
<dbReference type="GO" id="GO:0015079">
    <property type="term" value="F:potassium ion transmembrane transporter activity"/>
    <property type="evidence" value="ECO:0007669"/>
    <property type="project" value="InterPro"/>
</dbReference>
<reference evidence="3 4" key="1">
    <citation type="submission" date="2019-10" db="EMBL/GenBank/DDBJ databases">
        <authorList>
            <person name="Palmer J.M."/>
        </authorList>
    </citation>
    <scope>NUCLEOTIDE SEQUENCE [LARGE SCALE GENOMIC DNA]</scope>
    <source>
        <strain evidence="3 4">TWF718</strain>
    </source>
</reference>
<dbReference type="Pfam" id="PF16944">
    <property type="entry name" value="KCH"/>
    <property type="match status" value="1"/>
</dbReference>
<keyword evidence="4" id="KW-1185">Reference proteome</keyword>
<accession>A0AAN8RG97</accession>
<dbReference type="AlphaFoldDB" id="A0AAN8RG97"/>
<feature type="region of interest" description="Disordered" evidence="1">
    <location>
        <begin position="569"/>
        <end position="602"/>
    </location>
</feature>